<evidence type="ECO:0000313" key="6">
    <source>
        <dbReference type="Proteomes" id="UP001152797"/>
    </source>
</evidence>
<evidence type="ECO:0000256" key="2">
    <source>
        <dbReference type="SAM" id="MobiDB-lite"/>
    </source>
</evidence>
<feature type="region of interest" description="Disordered" evidence="2">
    <location>
        <begin position="1116"/>
        <end position="1148"/>
    </location>
</feature>
<sequence>AGLLNSMSFEDLRVTCERLERSCEDMRSLLNEFVEEQAMLRREQDRLHKRVEKAQKKVGRQENFIDNLISDMEQLEVSNLLSSIFRAKEERKVAKRRRWATKEAAGQVKAADTEKDLQDEGPFSDHTVKFSWATELQGERLPSPELAGHGADALSRWVPGWGRRARSDVGRSSRAMPQLGIPSSNGCDSTKVSLILAWCGGLGLTLRDVIYTYQQGCSVHRRFGFRTFCVVEILDTLFLLPCTIQLLFLVATYSEKVQQHLREIEEQQTRLAENYRRAIHEKHESLKASVKSNIELAHKNFLQERKDFLRFLDQLQETLHGVEDLELAQEVRKFIVLWLRIYTETFRRTESQETRHAEQLLEKCENVAQVLQQTRVILQQTNFETVLVDSFDLSADVRGLLANLEPPTVSMRGCACGPDWIQLKSRCRCHMDEESIDCCLCHVDLLDTSHGLLLIALIAGTLLVFINLVFFLLSARTVRLAVDTLWDLLPLLLYLLCLTLILCRFERVCFLGRQHGEWTEQRREAFLELSSKMTSRWELANNLVELWDQRTLPRLELLKELHCRLSMLPRDELRAQLLMVNSQVSRLEDVVGDVQSWWQAQQEGRPGQRALRPSVVKLLRGLSLQNWDDFPEQLDSLRGEMVDATSFGSVGSAGALELTAAGVPEEMPEAAPEAPRNLDSFCASEPRNLDSFVASPRNLDSSLLRTAVELVAWGNSVTCTPHSMDATLSARVHATVSFVKVDSRCARKKKMQGSGKTLEAKRAAEASPQRASPGSSPTGPGFGFFDPNSPGGSRPVQRAQRPDFGPDGQDVLSSEENSHFDTLVGLVSNVAGHQVAQQMERGFEAAQQLAAQAQRAASKRMDRGEVPAPQSFSRRLQEASAAIASFSFTDWATGTGEDFVPEGEKPRLDPDHQVPGATSQVATDTVLDRKARRAKFQEEFSMYISKSTESPDRPRVDRPPVSVAPPRAAASSEDEPPTPPPQPPSREAVLMALQSEDDEAADEAPEVCMVPYGLVAQVTSLNSGSVRLSWLFDWEAAPSDISEAQRGFEVLWCEADAEEVRRQSFERSPAQLELPPGTRCRLQVKAVLRTPDADANADALWTSSVSAAVSADLRSADRKATSSEPASPAPSNPASATPSSLSGVSAPSFAQPRLKGRVAANFTDFLKRTPPSSGPSAAKNNAKVVMGGSAPKVPLAPPGPLGSLQPRVVNVAWAYKKGIVKGEESDLEMSKLMPTLRKMVV</sequence>
<dbReference type="EMBL" id="CAMXCT030000888">
    <property type="protein sequence ID" value="CAL4771713.1"/>
    <property type="molecule type" value="Genomic_DNA"/>
</dbReference>
<feature type="compositionally biased region" description="Low complexity" evidence="2">
    <location>
        <begin position="772"/>
        <end position="785"/>
    </location>
</feature>
<evidence type="ECO:0000313" key="5">
    <source>
        <dbReference type="EMBL" id="CAL4771713.1"/>
    </source>
</evidence>
<feature type="compositionally biased region" description="Basic and acidic residues" evidence="2">
    <location>
        <begin position="949"/>
        <end position="958"/>
    </location>
</feature>
<feature type="compositionally biased region" description="Low complexity" evidence="2">
    <location>
        <begin position="1132"/>
        <end position="1142"/>
    </location>
</feature>
<proteinExistence type="predicted"/>
<feature type="coiled-coil region" evidence="1">
    <location>
        <begin position="250"/>
        <end position="281"/>
    </location>
</feature>
<feature type="transmembrane region" description="Helical" evidence="3">
    <location>
        <begin position="485"/>
        <end position="502"/>
    </location>
</feature>
<gene>
    <name evidence="4" type="ORF">C1SCF055_LOCUS11943</name>
</gene>
<keyword evidence="3" id="KW-1133">Transmembrane helix</keyword>
<dbReference type="OrthoDB" id="432483at2759"/>
<keyword evidence="3" id="KW-0472">Membrane</keyword>
<evidence type="ECO:0000313" key="4">
    <source>
        <dbReference type="EMBL" id="CAI3984401.1"/>
    </source>
</evidence>
<reference evidence="4" key="1">
    <citation type="submission" date="2022-10" db="EMBL/GenBank/DDBJ databases">
        <authorList>
            <person name="Chen Y."/>
            <person name="Dougan E. K."/>
            <person name="Chan C."/>
            <person name="Rhodes N."/>
            <person name="Thang M."/>
        </authorList>
    </citation>
    <scope>NUCLEOTIDE SEQUENCE</scope>
</reference>
<dbReference type="InterPro" id="IPR003961">
    <property type="entry name" value="FN3_dom"/>
</dbReference>
<reference evidence="5 6" key="2">
    <citation type="submission" date="2024-05" db="EMBL/GenBank/DDBJ databases">
        <authorList>
            <person name="Chen Y."/>
            <person name="Shah S."/>
            <person name="Dougan E. K."/>
            <person name="Thang M."/>
            <person name="Chan C."/>
        </authorList>
    </citation>
    <scope>NUCLEOTIDE SEQUENCE [LARGE SCALE GENOMIC DNA]</scope>
</reference>
<dbReference type="AlphaFoldDB" id="A0A9P1C5W5"/>
<feature type="region of interest" description="Disordered" evidence="2">
    <location>
        <begin position="749"/>
        <end position="814"/>
    </location>
</feature>
<protein>
    <submittedName>
        <fullName evidence="5">Germin-like protein 2-3</fullName>
    </submittedName>
</protein>
<keyword evidence="3" id="KW-0812">Transmembrane</keyword>
<evidence type="ECO:0000256" key="1">
    <source>
        <dbReference type="SAM" id="Coils"/>
    </source>
</evidence>
<keyword evidence="6" id="KW-1185">Reference proteome</keyword>
<dbReference type="EMBL" id="CAMXCT020000888">
    <property type="protein sequence ID" value="CAL1137776.1"/>
    <property type="molecule type" value="Genomic_DNA"/>
</dbReference>
<keyword evidence="1" id="KW-0175">Coiled coil</keyword>
<dbReference type="EMBL" id="CAMXCT010000888">
    <property type="protein sequence ID" value="CAI3984401.1"/>
    <property type="molecule type" value="Genomic_DNA"/>
</dbReference>
<evidence type="ECO:0000256" key="3">
    <source>
        <dbReference type="SAM" id="Phobius"/>
    </source>
</evidence>
<feature type="compositionally biased region" description="Basic and acidic residues" evidence="2">
    <location>
        <begin position="902"/>
        <end position="912"/>
    </location>
</feature>
<organism evidence="4">
    <name type="scientific">Cladocopium goreaui</name>
    <dbReference type="NCBI Taxonomy" id="2562237"/>
    <lineage>
        <taxon>Eukaryota</taxon>
        <taxon>Sar</taxon>
        <taxon>Alveolata</taxon>
        <taxon>Dinophyceae</taxon>
        <taxon>Suessiales</taxon>
        <taxon>Symbiodiniaceae</taxon>
        <taxon>Cladocopium</taxon>
    </lineage>
</organism>
<dbReference type="Proteomes" id="UP001152797">
    <property type="component" value="Unassembled WGS sequence"/>
</dbReference>
<feature type="transmembrane region" description="Helical" evidence="3">
    <location>
        <begin position="451"/>
        <end position="473"/>
    </location>
</feature>
<feature type="coiled-coil region" evidence="1">
    <location>
        <begin position="9"/>
        <end position="57"/>
    </location>
</feature>
<feature type="compositionally biased region" description="Low complexity" evidence="2">
    <location>
        <begin position="959"/>
        <end position="971"/>
    </location>
</feature>
<accession>A0A9P1C5W5</accession>
<feature type="region of interest" description="Disordered" evidence="2">
    <location>
        <begin position="943"/>
        <end position="986"/>
    </location>
</feature>
<name>A0A9P1C5W5_9DINO</name>
<dbReference type="CDD" id="cd00063">
    <property type="entry name" value="FN3"/>
    <property type="match status" value="1"/>
</dbReference>
<feature type="non-terminal residue" evidence="4">
    <location>
        <position position="1"/>
    </location>
</feature>
<comment type="caution">
    <text evidence="4">The sequence shown here is derived from an EMBL/GenBank/DDBJ whole genome shotgun (WGS) entry which is preliminary data.</text>
</comment>
<feature type="region of interest" description="Disordered" evidence="2">
    <location>
        <begin position="894"/>
        <end position="926"/>
    </location>
</feature>